<evidence type="ECO:0000259" key="6">
    <source>
        <dbReference type="Pfam" id="PF07291"/>
    </source>
</evidence>
<accession>H1XZ95</accession>
<keyword evidence="4 5" id="KW-0472">Membrane</keyword>
<dbReference type="GO" id="GO:0030416">
    <property type="term" value="P:methylamine metabolic process"/>
    <property type="evidence" value="ECO:0007669"/>
    <property type="project" value="InterPro"/>
</dbReference>
<comment type="subcellular location">
    <subcellularLocation>
        <location evidence="1">Membrane</location>
        <topology evidence="1">Multi-pass membrane protein</topology>
    </subcellularLocation>
</comment>
<dbReference type="STRING" id="714943.Mucpa_1423"/>
<protein>
    <recommendedName>
        <fullName evidence="6">Methylamine utilisation protein MauE domain-containing protein</fullName>
    </recommendedName>
</protein>
<dbReference type="GO" id="GO:0016020">
    <property type="term" value="C:membrane"/>
    <property type="evidence" value="ECO:0007669"/>
    <property type="project" value="UniProtKB-SubCell"/>
</dbReference>
<sequence length="140" mass="15947">MKRFFTLVEIIVVYFLFALFFYTALSKLVDWGQFLNDLARSPIIPLNLVPAVGIFVIIIELTCSALLIIRKTRIKGILLSIFLLAMFTTYIFLILTKSPYIPCSCGGIIGMLNWNDHILLNSILLILASFIYVRHKTQTS</sequence>
<evidence type="ECO:0000256" key="5">
    <source>
        <dbReference type="SAM" id="Phobius"/>
    </source>
</evidence>
<evidence type="ECO:0000256" key="4">
    <source>
        <dbReference type="ARBA" id="ARBA00023136"/>
    </source>
</evidence>
<feature type="transmembrane region" description="Helical" evidence="5">
    <location>
        <begin position="45"/>
        <end position="69"/>
    </location>
</feature>
<dbReference type="Pfam" id="PF07291">
    <property type="entry name" value="MauE"/>
    <property type="match status" value="1"/>
</dbReference>
<keyword evidence="3 5" id="KW-1133">Transmembrane helix</keyword>
<dbReference type="RefSeq" id="WP_008505376.1">
    <property type="nucleotide sequence ID" value="NZ_CM001403.1"/>
</dbReference>
<keyword evidence="2 5" id="KW-0812">Transmembrane</keyword>
<feature type="transmembrane region" description="Helical" evidence="5">
    <location>
        <begin position="76"/>
        <end position="94"/>
    </location>
</feature>
<evidence type="ECO:0000256" key="1">
    <source>
        <dbReference type="ARBA" id="ARBA00004141"/>
    </source>
</evidence>
<evidence type="ECO:0000313" key="8">
    <source>
        <dbReference type="Proteomes" id="UP000002774"/>
    </source>
</evidence>
<dbReference type="eggNOG" id="ENOG5030W64">
    <property type="taxonomic scope" value="Bacteria"/>
</dbReference>
<gene>
    <name evidence="7" type="ORF">Mucpa_1423</name>
</gene>
<dbReference type="Proteomes" id="UP000002774">
    <property type="component" value="Chromosome"/>
</dbReference>
<reference evidence="7" key="1">
    <citation type="submission" date="2011-09" db="EMBL/GenBank/DDBJ databases">
        <title>The permanent draft genome of Mucilaginibacter paludis DSM 18603.</title>
        <authorList>
            <consortium name="US DOE Joint Genome Institute (JGI-PGF)"/>
            <person name="Lucas S."/>
            <person name="Han J."/>
            <person name="Lapidus A."/>
            <person name="Bruce D."/>
            <person name="Goodwin L."/>
            <person name="Pitluck S."/>
            <person name="Peters L."/>
            <person name="Kyrpides N."/>
            <person name="Mavromatis K."/>
            <person name="Ivanova N."/>
            <person name="Mikhailova N."/>
            <person name="Held B."/>
            <person name="Detter J.C."/>
            <person name="Tapia R."/>
            <person name="Han C."/>
            <person name="Land M."/>
            <person name="Hauser L."/>
            <person name="Markowitz V."/>
            <person name="Cheng J.-F."/>
            <person name="Hugenholtz P."/>
            <person name="Woyke T."/>
            <person name="Wu D."/>
            <person name="Tindall B."/>
            <person name="Brambilla E."/>
            <person name="Klenk H.-P."/>
            <person name="Eisen J.A."/>
        </authorList>
    </citation>
    <scope>NUCLEOTIDE SEQUENCE [LARGE SCALE GENOMIC DNA]</scope>
    <source>
        <strain evidence="7">DSM 18603</strain>
    </source>
</reference>
<feature type="transmembrane region" description="Helical" evidence="5">
    <location>
        <begin position="114"/>
        <end position="133"/>
    </location>
</feature>
<name>H1XZ95_9SPHI</name>
<dbReference type="HOGENOM" id="CLU_130981_0_0_10"/>
<evidence type="ECO:0000313" key="7">
    <source>
        <dbReference type="EMBL" id="EHQ25583.1"/>
    </source>
</evidence>
<evidence type="ECO:0000256" key="2">
    <source>
        <dbReference type="ARBA" id="ARBA00022692"/>
    </source>
</evidence>
<dbReference type="InterPro" id="IPR009908">
    <property type="entry name" value="Methylamine_util_MauE"/>
</dbReference>
<organism evidence="7 8">
    <name type="scientific">Mucilaginibacter paludis DSM 18603</name>
    <dbReference type="NCBI Taxonomy" id="714943"/>
    <lineage>
        <taxon>Bacteria</taxon>
        <taxon>Pseudomonadati</taxon>
        <taxon>Bacteroidota</taxon>
        <taxon>Sphingobacteriia</taxon>
        <taxon>Sphingobacteriales</taxon>
        <taxon>Sphingobacteriaceae</taxon>
        <taxon>Mucilaginibacter</taxon>
    </lineage>
</organism>
<feature type="domain" description="Methylamine utilisation protein MauE" evidence="6">
    <location>
        <begin position="10"/>
        <end position="132"/>
    </location>
</feature>
<dbReference type="AlphaFoldDB" id="H1XZ95"/>
<evidence type="ECO:0000256" key="3">
    <source>
        <dbReference type="ARBA" id="ARBA00022989"/>
    </source>
</evidence>
<keyword evidence="8" id="KW-1185">Reference proteome</keyword>
<feature type="transmembrane region" description="Helical" evidence="5">
    <location>
        <begin position="7"/>
        <end position="25"/>
    </location>
</feature>
<proteinExistence type="predicted"/>
<dbReference type="EMBL" id="CM001403">
    <property type="protein sequence ID" value="EHQ25583.1"/>
    <property type="molecule type" value="Genomic_DNA"/>
</dbReference>